<dbReference type="EMBL" id="CP017921">
    <property type="protein sequence ID" value="APH39032.1"/>
    <property type="molecule type" value="Genomic_DNA"/>
</dbReference>
<feature type="domain" description="4Fe-4S ferredoxin-type" evidence="1">
    <location>
        <begin position="31"/>
        <end position="53"/>
    </location>
</feature>
<dbReference type="EMBL" id="RJJG01000003">
    <property type="protein sequence ID" value="RNI09912.1"/>
    <property type="molecule type" value="Genomic_DNA"/>
</dbReference>
<dbReference type="Gene3D" id="3.30.70.20">
    <property type="match status" value="1"/>
</dbReference>
<dbReference type="KEGG" id="mhaz:BHR79_05700"/>
<reference evidence="4 6" key="2">
    <citation type="submission" date="2016-10" db="EMBL/GenBank/DDBJ databases">
        <authorList>
            <person name="de Groot N.N."/>
        </authorList>
    </citation>
    <scope>NUCLEOTIDE SEQUENCE [LARGE SCALE GENOMIC DNA]</scope>
    <source>
        <strain evidence="4 6">Z-7982</strain>
    </source>
</reference>
<evidence type="ECO:0000313" key="6">
    <source>
        <dbReference type="Proteomes" id="UP000198669"/>
    </source>
</evidence>
<organism evidence="2 5">
    <name type="scientific">Methanohalophilus halophilus</name>
    <dbReference type="NCBI Taxonomy" id="2177"/>
    <lineage>
        <taxon>Archaea</taxon>
        <taxon>Methanobacteriati</taxon>
        <taxon>Methanobacteriota</taxon>
        <taxon>Stenosarchaea group</taxon>
        <taxon>Methanomicrobia</taxon>
        <taxon>Methanosarcinales</taxon>
        <taxon>Methanosarcinaceae</taxon>
        <taxon>Methanohalophilus</taxon>
    </lineage>
</organism>
<feature type="domain" description="4Fe-4S ferredoxin-type" evidence="1">
    <location>
        <begin position="1"/>
        <end position="27"/>
    </location>
</feature>
<dbReference type="InterPro" id="IPR017896">
    <property type="entry name" value="4Fe4S_Fe-S-bd"/>
</dbReference>
<proteinExistence type="predicted"/>
<dbReference type="PROSITE" id="PS00198">
    <property type="entry name" value="4FE4S_FER_1"/>
    <property type="match status" value="1"/>
</dbReference>
<dbReference type="Proteomes" id="UP000267921">
    <property type="component" value="Unassembled WGS sequence"/>
</dbReference>
<evidence type="ECO:0000313" key="3">
    <source>
        <dbReference type="EMBL" id="RNI09912.1"/>
    </source>
</evidence>
<evidence type="ECO:0000313" key="5">
    <source>
        <dbReference type="Proteomes" id="UP000186879"/>
    </source>
</evidence>
<dbReference type="AlphaFoldDB" id="A0A1L3Q2C7"/>
<dbReference type="Proteomes" id="UP000198669">
    <property type="component" value="Unassembled WGS sequence"/>
</dbReference>
<accession>A0A1L3Q2C7</accession>
<dbReference type="Pfam" id="PF14697">
    <property type="entry name" value="Fer4_21"/>
    <property type="match status" value="1"/>
</dbReference>
<sequence length="53" mass="5640">MQVNEKCVGCGQCTAFCKQDAILVKGNAYITEKCTNCGACAFYCPLKAIEAGK</sequence>
<evidence type="ECO:0000259" key="1">
    <source>
        <dbReference type="PROSITE" id="PS51379"/>
    </source>
</evidence>
<dbReference type="GeneID" id="30583240"/>
<dbReference type="GO" id="GO:0016491">
    <property type="term" value="F:oxidoreductase activity"/>
    <property type="evidence" value="ECO:0007669"/>
    <property type="project" value="UniProtKB-ARBA"/>
</dbReference>
<dbReference type="STRING" id="2177.BHR79_05700"/>
<name>A0A1L3Q2C7_9EURY</name>
<protein>
    <submittedName>
        <fullName evidence="4">4Fe-4S binding domain-containing protein</fullName>
    </submittedName>
    <submittedName>
        <fullName evidence="2">Ferredoxin</fullName>
    </submittedName>
</protein>
<gene>
    <name evidence="2" type="ORF">BHR79_05700</name>
    <name evidence="3" type="ORF">EFE40_04550</name>
    <name evidence="4" type="ORF">SAMN04515625_1849</name>
</gene>
<dbReference type="EMBL" id="FNMU01000006">
    <property type="protein sequence ID" value="SDW90959.1"/>
    <property type="molecule type" value="Genomic_DNA"/>
</dbReference>
<reference evidence="3 7" key="3">
    <citation type="submission" date="2018-10" db="EMBL/GenBank/DDBJ databases">
        <title>Cultivation of a novel Methanohalophilus strain from Kebrit Deep of the Red Sea and a genomic comparison of members of the genus Methanohalophilus.</title>
        <authorList>
            <person name="Guan Y."/>
            <person name="Ngugi D.K."/>
            <person name="Stingl U."/>
        </authorList>
    </citation>
    <scope>NUCLEOTIDE SEQUENCE [LARGE SCALE GENOMIC DNA]</scope>
    <source>
        <strain evidence="3 7">DSM 3094</strain>
    </source>
</reference>
<keyword evidence="5" id="KW-1185">Reference proteome</keyword>
<dbReference type="Proteomes" id="UP000186879">
    <property type="component" value="Chromosome"/>
</dbReference>
<dbReference type="RefSeq" id="WP_072561470.1">
    <property type="nucleotide sequence ID" value="NZ_CP017921.1"/>
</dbReference>
<evidence type="ECO:0000313" key="4">
    <source>
        <dbReference type="EMBL" id="SDW90959.1"/>
    </source>
</evidence>
<dbReference type="SUPFAM" id="SSF54862">
    <property type="entry name" value="4Fe-4S ferredoxins"/>
    <property type="match status" value="1"/>
</dbReference>
<dbReference type="OrthoDB" id="23833at2157"/>
<reference evidence="2 5" key="1">
    <citation type="submission" date="2016-10" db="EMBL/GenBank/DDBJ databases">
        <title>Methanohalophilus halophilus.</title>
        <authorList>
            <person name="L'haridon S."/>
        </authorList>
    </citation>
    <scope>NUCLEOTIDE SEQUENCE [LARGE SCALE GENOMIC DNA]</scope>
    <source>
        <strain evidence="2 5">Z-7982</strain>
    </source>
</reference>
<dbReference type="InterPro" id="IPR017900">
    <property type="entry name" value="4Fe4S_Fe_S_CS"/>
</dbReference>
<dbReference type="PROSITE" id="PS51379">
    <property type="entry name" value="4FE4S_FER_2"/>
    <property type="match status" value="2"/>
</dbReference>
<evidence type="ECO:0000313" key="2">
    <source>
        <dbReference type="EMBL" id="APH39032.1"/>
    </source>
</evidence>
<evidence type="ECO:0000313" key="7">
    <source>
        <dbReference type="Proteomes" id="UP000267921"/>
    </source>
</evidence>